<organism evidence="8 9">
    <name type="scientific">Alloacidobacterium dinghuense</name>
    <dbReference type="NCBI Taxonomy" id="2763107"/>
    <lineage>
        <taxon>Bacteria</taxon>
        <taxon>Pseudomonadati</taxon>
        <taxon>Acidobacteriota</taxon>
        <taxon>Terriglobia</taxon>
        <taxon>Terriglobales</taxon>
        <taxon>Acidobacteriaceae</taxon>
        <taxon>Alloacidobacterium</taxon>
    </lineage>
</organism>
<dbReference type="CDD" id="cd17541">
    <property type="entry name" value="REC_CheB-like"/>
    <property type="match status" value="1"/>
</dbReference>
<dbReference type="GO" id="GO:0008984">
    <property type="term" value="F:protein-glutamate methylesterase activity"/>
    <property type="evidence" value="ECO:0007669"/>
    <property type="project" value="UniProtKB-UniRule"/>
</dbReference>
<feature type="domain" description="Response regulatory" evidence="6">
    <location>
        <begin position="6"/>
        <end position="124"/>
    </location>
</feature>
<evidence type="ECO:0000313" key="8">
    <source>
        <dbReference type="EMBL" id="QNI33293.1"/>
    </source>
</evidence>
<dbReference type="EMBL" id="CP060394">
    <property type="protein sequence ID" value="QNI33293.1"/>
    <property type="molecule type" value="Genomic_DNA"/>
</dbReference>
<keyword evidence="1 3" id="KW-0378">Hydrolase</keyword>
<dbReference type="GO" id="GO:0000156">
    <property type="term" value="F:phosphorelay response regulator activity"/>
    <property type="evidence" value="ECO:0007669"/>
    <property type="project" value="InterPro"/>
</dbReference>
<accession>A0A7G8BL73</accession>
<evidence type="ECO:0000256" key="4">
    <source>
        <dbReference type="PROSITE-ProRule" id="PRU00050"/>
    </source>
</evidence>
<dbReference type="GO" id="GO:0050568">
    <property type="term" value="F:protein-glutamine glutaminase activity"/>
    <property type="evidence" value="ECO:0007669"/>
    <property type="project" value="UniProtKB-UniRule"/>
</dbReference>
<dbReference type="EC" id="3.5.1.44" evidence="3"/>
<comment type="catalytic activity">
    <reaction evidence="2 3">
        <text>[protein]-L-glutamate 5-O-methyl ester + H2O = L-glutamyl-[protein] + methanol + H(+)</text>
        <dbReference type="Rhea" id="RHEA:23236"/>
        <dbReference type="Rhea" id="RHEA-COMP:10208"/>
        <dbReference type="Rhea" id="RHEA-COMP:10311"/>
        <dbReference type="ChEBI" id="CHEBI:15377"/>
        <dbReference type="ChEBI" id="CHEBI:15378"/>
        <dbReference type="ChEBI" id="CHEBI:17790"/>
        <dbReference type="ChEBI" id="CHEBI:29973"/>
        <dbReference type="ChEBI" id="CHEBI:82795"/>
        <dbReference type="EC" id="3.1.1.61"/>
    </reaction>
</comment>
<dbReference type="InterPro" id="IPR000673">
    <property type="entry name" value="Sig_transdc_resp-reg_Me-estase"/>
</dbReference>
<dbReference type="Pfam" id="PF00072">
    <property type="entry name" value="Response_reg"/>
    <property type="match status" value="1"/>
</dbReference>
<evidence type="ECO:0000256" key="3">
    <source>
        <dbReference type="HAMAP-Rule" id="MF_00099"/>
    </source>
</evidence>
<dbReference type="PANTHER" id="PTHR42872:SF3">
    <property type="entry name" value="PROTEIN-GLUTAMATE METHYLESTERASE_PROTEIN-GLUTAMINE GLUTAMINASE 1"/>
    <property type="match status" value="1"/>
</dbReference>
<dbReference type="GO" id="GO:0006935">
    <property type="term" value="P:chemotaxis"/>
    <property type="evidence" value="ECO:0007669"/>
    <property type="project" value="UniProtKB-UniRule"/>
</dbReference>
<comment type="PTM">
    <text evidence="3">Phosphorylated by CheA. Phosphorylation of the N-terminal regulatory domain activates the methylesterase activity.</text>
</comment>
<comment type="catalytic activity">
    <reaction evidence="3">
        <text>L-glutaminyl-[protein] + H2O = L-glutamyl-[protein] + NH4(+)</text>
        <dbReference type="Rhea" id="RHEA:16441"/>
        <dbReference type="Rhea" id="RHEA-COMP:10207"/>
        <dbReference type="Rhea" id="RHEA-COMP:10208"/>
        <dbReference type="ChEBI" id="CHEBI:15377"/>
        <dbReference type="ChEBI" id="CHEBI:28938"/>
        <dbReference type="ChEBI" id="CHEBI:29973"/>
        <dbReference type="ChEBI" id="CHEBI:30011"/>
        <dbReference type="EC" id="3.5.1.44"/>
    </reaction>
</comment>
<protein>
    <recommendedName>
        <fullName evidence="3">Protein-glutamate methylesterase/protein-glutamine glutaminase</fullName>
        <ecNumber evidence="3">3.1.1.61</ecNumber>
        <ecNumber evidence="3">3.5.1.44</ecNumber>
    </recommendedName>
</protein>
<dbReference type="PANTHER" id="PTHR42872">
    <property type="entry name" value="PROTEIN-GLUTAMATE METHYLESTERASE/PROTEIN-GLUTAMINE GLUTAMINASE"/>
    <property type="match status" value="1"/>
</dbReference>
<dbReference type="SUPFAM" id="SSF52172">
    <property type="entry name" value="CheY-like"/>
    <property type="match status" value="1"/>
</dbReference>
<evidence type="ECO:0000259" key="6">
    <source>
        <dbReference type="PROSITE" id="PS50110"/>
    </source>
</evidence>
<evidence type="ECO:0000259" key="7">
    <source>
        <dbReference type="PROSITE" id="PS50122"/>
    </source>
</evidence>
<dbReference type="SUPFAM" id="SSF52738">
    <property type="entry name" value="Methylesterase CheB, C-terminal domain"/>
    <property type="match status" value="1"/>
</dbReference>
<keyword evidence="3 4" id="KW-0145">Chemotaxis</keyword>
<dbReference type="PIRSF" id="PIRSF000876">
    <property type="entry name" value="RR_chemtxs_CheB"/>
    <property type="match status" value="1"/>
</dbReference>
<dbReference type="PROSITE" id="PS50110">
    <property type="entry name" value="RESPONSE_REGULATORY"/>
    <property type="match status" value="1"/>
</dbReference>
<dbReference type="CDD" id="cd16432">
    <property type="entry name" value="CheB_Rec"/>
    <property type="match status" value="1"/>
</dbReference>
<evidence type="ECO:0000256" key="2">
    <source>
        <dbReference type="ARBA" id="ARBA00048267"/>
    </source>
</evidence>
<comment type="subcellular location">
    <subcellularLocation>
        <location evidence="3">Cytoplasm</location>
    </subcellularLocation>
</comment>
<dbReference type="InterPro" id="IPR008248">
    <property type="entry name" value="CheB-like"/>
</dbReference>
<feature type="active site" evidence="3 4">
    <location>
        <position position="193"/>
    </location>
</feature>
<feature type="active site" evidence="3 4">
    <location>
        <position position="291"/>
    </location>
</feature>
<keyword evidence="3" id="KW-0963">Cytoplasm</keyword>
<feature type="domain" description="CheB-type methylesterase" evidence="7">
    <location>
        <begin position="154"/>
        <end position="349"/>
    </location>
</feature>
<dbReference type="Gene3D" id="3.40.50.180">
    <property type="entry name" value="Methylesterase CheB, C-terminal domain"/>
    <property type="match status" value="1"/>
</dbReference>
<dbReference type="InterPro" id="IPR011006">
    <property type="entry name" value="CheY-like_superfamily"/>
</dbReference>
<dbReference type="EC" id="3.1.1.61" evidence="3"/>
<evidence type="ECO:0000256" key="5">
    <source>
        <dbReference type="PROSITE-ProRule" id="PRU00169"/>
    </source>
</evidence>
<feature type="active site" evidence="3 4">
    <location>
        <position position="166"/>
    </location>
</feature>
<evidence type="ECO:0000313" key="9">
    <source>
        <dbReference type="Proteomes" id="UP000515312"/>
    </source>
</evidence>
<feature type="modified residue" description="4-aspartylphosphate" evidence="3 5">
    <location>
        <position position="57"/>
    </location>
</feature>
<comment type="function">
    <text evidence="3">Involved in chemotaxis. Part of a chemotaxis signal transduction system that modulates chemotaxis in response to various stimuli. Catalyzes the demethylation of specific methylglutamate residues introduced into the chemoreceptors (methyl-accepting chemotaxis proteins or MCP) by CheR. Also mediates the irreversible deamidation of specific glutamine residues to glutamic acid.</text>
</comment>
<keyword evidence="3 5" id="KW-0597">Phosphoprotein</keyword>
<dbReference type="RefSeq" id="WP_186744611.1">
    <property type="nucleotide sequence ID" value="NZ_CP060394.1"/>
</dbReference>
<proteinExistence type="inferred from homology"/>
<dbReference type="AlphaFoldDB" id="A0A7G8BL73"/>
<keyword evidence="9" id="KW-1185">Reference proteome</keyword>
<dbReference type="KEGG" id="adin:H7849_04845"/>
<name>A0A7G8BL73_9BACT</name>
<dbReference type="Pfam" id="PF01339">
    <property type="entry name" value="CheB_methylest"/>
    <property type="match status" value="1"/>
</dbReference>
<dbReference type="SMART" id="SM00448">
    <property type="entry name" value="REC"/>
    <property type="match status" value="1"/>
</dbReference>
<dbReference type="Proteomes" id="UP000515312">
    <property type="component" value="Chromosome"/>
</dbReference>
<dbReference type="HAMAP" id="MF_00099">
    <property type="entry name" value="CheB_chemtxs"/>
    <property type="match status" value="1"/>
</dbReference>
<sequence length="357" mass="38331">MPRPIRVLVVDDSLVMRSLLRMVLASDPAIELAGMAKDGIEALDAVERLRPDLILLDIEMPRMNGLEVLAELRSRHSTVKIIMCSTLTRRGARITLDALVQGATDYVTKPTVQNGAADAVATLMRELLPRIKALFPAPQLSVILAGYAGGKTRLQRTPEIVAIGVSTGGPAALQTLLPMLPADFPVPIVIVQHMPRLFTALLAERLNRECALNVREAATGMLPEPGTVSIARGDWHLEFVQTPFGYGHLLHLSQAAPEHYCRPSVDMLFRSAAQVYSDAVLGVVLTGMGADGLEGCKSIRRAGGRILVQDRASSSVWGMPGVVADAGLADRILPLPSIAAELIRLCSSRHATLAAKE</sequence>
<comment type="domain">
    <text evidence="3">Contains a C-terminal catalytic domain, and an N-terminal region which modulates catalytic activity.</text>
</comment>
<evidence type="ECO:0000256" key="1">
    <source>
        <dbReference type="ARBA" id="ARBA00022801"/>
    </source>
</evidence>
<reference evidence="8 9" key="1">
    <citation type="submission" date="2020-08" db="EMBL/GenBank/DDBJ databases">
        <title>Edaphobacter telluris sp. nov. and Acidobacterium dinghuensis sp. nov., two acidobacteria isolated from forest soil.</title>
        <authorList>
            <person name="Fu J."/>
            <person name="Qiu L."/>
        </authorList>
    </citation>
    <scope>NUCLEOTIDE SEQUENCE [LARGE SCALE GENOMIC DNA]</scope>
    <source>
        <strain evidence="8">4Y35</strain>
    </source>
</reference>
<dbReference type="PROSITE" id="PS50122">
    <property type="entry name" value="CHEB"/>
    <property type="match status" value="1"/>
</dbReference>
<dbReference type="NCBIfam" id="NF001965">
    <property type="entry name" value="PRK00742.1"/>
    <property type="match status" value="1"/>
</dbReference>
<comment type="similarity">
    <text evidence="3">Belongs to the CheB family.</text>
</comment>
<dbReference type="InterPro" id="IPR035909">
    <property type="entry name" value="CheB_C"/>
</dbReference>
<gene>
    <name evidence="3" type="primary">cheB</name>
    <name evidence="8" type="ORF">H7849_04845</name>
</gene>
<dbReference type="InterPro" id="IPR001789">
    <property type="entry name" value="Sig_transdc_resp-reg_receiver"/>
</dbReference>
<dbReference type="GO" id="GO:0005737">
    <property type="term" value="C:cytoplasm"/>
    <property type="evidence" value="ECO:0007669"/>
    <property type="project" value="UniProtKB-SubCell"/>
</dbReference>
<dbReference type="Gene3D" id="3.40.50.2300">
    <property type="match status" value="1"/>
</dbReference>